<comment type="caution">
    <text evidence="6">The sequence shown here is derived from an EMBL/GenBank/DDBJ whole genome shotgun (WGS) entry which is preliminary data.</text>
</comment>
<reference evidence="6 7" key="1">
    <citation type="submission" date="2024-06" db="EMBL/GenBank/DDBJ databases">
        <title>Complete genome of Phlyctema vagabunda strain 19-DSS-EL-015.</title>
        <authorList>
            <person name="Fiorenzani C."/>
        </authorList>
    </citation>
    <scope>NUCLEOTIDE SEQUENCE [LARGE SCALE GENOMIC DNA]</scope>
    <source>
        <strain evidence="6 7">19-DSS-EL-015</strain>
    </source>
</reference>
<protein>
    <submittedName>
        <fullName evidence="6">Thiol-specific monooxygenase</fullName>
    </submittedName>
</protein>
<dbReference type="Proteomes" id="UP001629113">
    <property type="component" value="Unassembled WGS sequence"/>
</dbReference>
<evidence type="ECO:0000256" key="4">
    <source>
        <dbReference type="ARBA" id="ARBA00022857"/>
    </source>
</evidence>
<dbReference type="InterPro" id="IPR036188">
    <property type="entry name" value="FAD/NAD-bd_sf"/>
</dbReference>
<dbReference type="PRINTS" id="PR00370">
    <property type="entry name" value="FMOXYGENASE"/>
</dbReference>
<dbReference type="SUPFAM" id="SSF51905">
    <property type="entry name" value="FAD/NAD(P)-binding domain"/>
    <property type="match status" value="1"/>
</dbReference>
<evidence type="ECO:0000256" key="1">
    <source>
        <dbReference type="ARBA" id="ARBA00009183"/>
    </source>
</evidence>
<dbReference type="PANTHER" id="PTHR23023">
    <property type="entry name" value="DIMETHYLANILINE MONOOXYGENASE"/>
    <property type="match status" value="1"/>
</dbReference>
<evidence type="ECO:0000256" key="5">
    <source>
        <dbReference type="ARBA" id="ARBA00023002"/>
    </source>
</evidence>
<keyword evidence="3" id="KW-0274">FAD</keyword>
<dbReference type="InterPro" id="IPR020946">
    <property type="entry name" value="Flavin_mOase-like"/>
</dbReference>
<dbReference type="InterPro" id="IPR050346">
    <property type="entry name" value="FMO-like"/>
</dbReference>
<dbReference type="EMBL" id="JBFCZG010000001">
    <property type="protein sequence ID" value="KAL3427468.1"/>
    <property type="molecule type" value="Genomic_DNA"/>
</dbReference>
<comment type="similarity">
    <text evidence="1">Belongs to the FMO family.</text>
</comment>
<proteinExistence type="inferred from homology"/>
<keyword evidence="4" id="KW-0521">NADP</keyword>
<dbReference type="Gene3D" id="3.50.50.60">
    <property type="entry name" value="FAD/NAD(P)-binding domain"/>
    <property type="match status" value="2"/>
</dbReference>
<sequence length="528" mass="60335">MIMSNLYGASDDYECTTPHLVLDLQQHVFLNIMTGTKEIKSVAIIGAGAAGAITTAAFVAENHFERIRVFERRGTAGGTWIYDPAPSPGLEIHPGRLPTEVDLPLAIPDQLPTIEAPSRQERFEKTPVYDSLTTNVPDIAMSFSDLPFAYGPFVPHYVPRQYIENYFSSRRLDSYLSLNTTVEDVSRIPSKERKDRWKLTLRKFDAIRNVDVWWEEEFDAVVFANGHYSVPFIPEVKGLSEYNKIFPGRVVHSKYYRSPSVYRGKNVLVIGNSASGHDVTNELVHHVNQPVHQSRRTPSRWEGNSPPEGIDWKPIIKEYLPSGRIIFEDDTYLDNIDTVIYGTGYKASFPFWNEKANGRPFWDYKRNKLVNVYWHTFLQDFPTLGIVGVPRVLTFRSFEYQAIALARLFSGRNTSPLPPLREQQKWETEREALVVKEKRNFHDIPWESGETLDWLDGLYRIAGLQTLHGEGRNPPALGKDVIWAIENIRKYPEPDKGKKENSTPRGSAAENDWVVVERAHAKDLLGFI</sequence>
<name>A0ABR4PVT0_9HELO</name>
<evidence type="ECO:0000313" key="6">
    <source>
        <dbReference type="EMBL" id="KAL3427468.1"/>
    </source>
</evidence>
<dbReference type="GO" id="GO:0004497">
    <property type="term" value="F:monooxygenase activity"/>
    <property type="evidence" value="ECO:0007669"/>
    <property type="project" value="UniProtKB-KW"/>
</dbReference>
<keyword evidence="2" id="KW-0285">Flavoprotein</keyword>
<dbReference type="Pfam" id="PF00743">
    <property type="entry name" value="FMO-like"/>
    <property type="match status" value="2"/>
</dbReference>
<dbReference type="InterPro" id="IPR000960">
    <property type="entry name" value="Flavin_mOase"/>
</dbReference>
<evidence type="ECO:0000256" key="3">
    <source>
        <dbReference type="ARBA" id="ARBA00022827"/>
    </source>
</evidence>
<accession>A0ABR4PVT0</accession>
<evidence type="ECO:0000313" key="7">
    <source>
        <dbReference type="Proteomes" id="UP001629113"/>
    </source>
</evidence>
<keyword evidence="7" id="KW-1185">Reference proteome</keyword>
<organism evidence="6 7">
    <name type="scientific">Phlyctema vagabunda</name>
    <dbReference type="NCBI Taxonomy" id="108571"/>
    <lineage>
        <taxon>Eukaryota</taxon>
        <taxon>Fungi</taxon>
        <taxon>Dikarya</taxon>
        <taxon>Ascomycota</taxon>
        <taxon>Pezizomycotina</taxon>
        <taxon>Leotiomycetes</taxon>
        <taxon>Helotiales</taxon>
        <taxon>Dermateaceae</taxon>
        <taxon>Phlyctema</taxon>
    </lineage>
</organism>
<keyword evidence="6" id="KW-0503">Monooxygenase</keyword>
<keyword evidence="5" id="KW-0560">Oxidoreductase</keyword>
<gene>
    <name evidence="6" type="ORF">PVAG01_00977</name>
</gene>
<evidence type="ECO:0000256" key="2">
    <source>
        <dbReference type="ARBA" id="ARBA00022630"/>
    </source>
</evidence>